<dbReference type="PANTHER" id="PTHR13489">
    <property type="entry name" value="MINI-CHROMOSOME MAINTENANCE COMPLEX-BINDING PROTEIN"/>
    <property type="match status" value="1"/>
</dbReference>
<dbReference type="GeneID" id="87959222"/>
<evidence type="ECO:0000313" key="3">
    <source>
        <dbReference type="EMBL" id="WRT70098.1"/>
    </source>
</evidence>
<comment type="subcellular location">
    <subcellularLocation>
        <location evidence="1">Nucleus</location>
    </subcellularLocation>
</comment>
<sequence>MLGLEDIIRTACREHEDTEGLDVSQFIGKVRDQLENEGQGDDLAHDLDKMTLQKSSLPQSVHRKYPLPDKKGKYTGALIKPASTHEFLGILSSSPLPSNDPENAEVVPSLHVLKEIESTLTPTVLIVDDRENLVEYLATAFDPPDKIAAEYLLLFLLSSPTSRPTSMTPLGTLSINFRRRTEDATKRFHSIVSSVTPHYVPLPLSIGLLHGHRFSPCSTDSSSLDAGLLQLAEGTVLVVEEDSMGNGGQLNEKALQNLKALAECMTEQRVRYEYPYMDGLKMDCATRVAVLSQGKSLLPVVGSQAHAAKLVIPDETADIIQDAFVQGRKEDAEGAEDTLKRRMKVGRLMALSYPEAILTREIWDRTVHLDEKVKQRS</sequence>
<organism evidence="3 4">
    <name type="scientific">Kwoniella shivajii</name>
    <dbReference type="NCBI Taxonomy" id="564305"/>
    <lineage>
        <taxon>Eukaryota</taxon>
        <taxon>Fungi</taxon>
        <taxon>Dikarya</taxon>
        <taxon>Basidiomycota</taxon>
        <taxon>Agaricomycotina</taxon>
        <taxon>Tremellomycetes</taxon>
        <taxon>Tremellales</taxon>
        <taxon>Cryptococcaceae</taxon>
        <taxon>Kwoniella</taxon>
    </lineage>
</organism>
<gene>
    <name evidence="3" type="ORF">IL334_007092</name>
</gene>
<dbReference type="Proteomes" id="UP001329825">
    <property type="component" value="Chromosome 10"/>
</dbReference>
<keyword evidence="4" id="KW-1185">Reference proteome</keyword>
<proteinExistence type="predicted"/>
<evidence type="ECO:0000313" key="4">
    <source>
        <dbReference type="Proteomes" id="UP001329825"/>
    </source>
</evidence>
<dbReference type="InterPro" id="IPR019140">
    <property type="entry name" value="MCM_complex-bd"/>
</dbReference>
<evidence type="ECO:0000256" key="1">
    <source>
        <dbReference type="ARBA" id="ARBA00004123"/>
    </source>
</evidence>
<dbReference type="PANTHER" id="PTHR13489:SF0">
    <property type="entry name" value="MINI-CHROMOSOME MAINTENANCE COMPLEX-BINDING PROTEIN"/>
    <property type="match status" value="1"/>
</dbReference>
<keyword evidence="2" id="KW-0539">Nucleus</keyword>
<protein>
    <submittedName>
        <fullName evidence="3">Uncharacterized protein</fullName>
    </submittedName>
</protein>
<dbReference type="Pfam" id="PF09739">
    <property type="entry name" value="MCM_bind"/>
    <property type="match status" value="2"/>
</dbReference>
<dbReference type="EMBL" id="CP141890">
    <property type="protein sequence ID" value="WRT70098.1"/>
    <property type="molecule type" value="Genomic_DNA"/>
</dbReference>
<dbReference type="RefSeq" id="XP_062794837.1">
    <property type="nucleotide sequence ID" value="XM_062938786.1"/>
</dbReference>
<reference evidence="3 4" key="1">
    <citation type="submission" date="2024-01" db="EMBL/GenBank/DDBJ databases">
        <title>Comparative genomics of Cryptococcus and Kwoniella reveals pathogenesis evolution and contrasting modes of karyotype evolution via chromosome fusion or intercentromeric recombination.</title>
        <authorList>
            <person name="Coelho M.A."/>
            <person name="David-Palma M."/>
            <person name="Shea T."/>
            <person name="Bowers K."/>
            <person name="McGinley-Smith S."/>
            <person name="Mohammad A.W."/>
            <person name="Gnirke A."/>
            <person name="Yurkov A.M."/>
            <person name="Nowrousian M."/>
            <person name="Sun S."/>
            <person name="Cuomo C.A."/>
            <person name="Heitman J."/>
        </authorList>
    </citation>
    <scope>NUCLEOTIDE SEQUENCE [LARGE SCALE GENOMIC DNA]</scope>
    <source>
        <strain evidence="3">CBS 11374</strain>
    </source>
</reference>
<name>A0ABZ1D877_9TREE</name>
<evidence type="ECO:0000256" key="2">
    <source>
        <dbReference type="ARBA" id="ARBA00023242"/>
    </source>
</evidence>
<accession>A0ABZ1D877</accession>